<dbReference type="Pfam" id="PF12306">
    <property type="entry name" value="PixA"/>
    <property type="match status" value="1"/>
</dbReference>
<accession>D3V9K3</accession>
<dbReference type="HOGENOM" id="CLU_108026_0_0_6"/>
<dbReference type="InterPro" id="IPR021087">
    <property type="entry name" value="Uncharacterised_PixA/AidA"/>
</dbReference>
<organism evidence="1 2">
    <name type="scientific">Xenorhabdus nematophila (strain ATCC 19061 / DSM 3370 / CCUG 14189 / LMG 1036 / NCIMB 9965 / AN6)</name>
    <dbReference type="NCBI Taxonomy" id="406817"/>
    <lineage>
        <taxon>Bacteria</taxon>
        <taxon>Pseudomonadati</taxon>
        <taxon>Pseudomonadota</taxon>
        <taxon>Gammaproteobacteria</taxon>
        <taxon>Enterobacterales</taxon>
        <taxon>Morganellaceae</taxon>
        <taxon>Xenorhabdus</taxon>
    </lineage>
</organism>
<dbReference type="Gene3D" id="2.60.40.3910">
    <property type="entry name" value="Inclusion body protein"/>
    <property type="match status" value="1"/>
</dbReference>
<evidence type="ECO:0000313" key="1">
    <source>
        <dbReference type="EMBL" id="CBJ89241.1"/>
    </source>
</evidence>
<keyword evidence="2" id="KW-1185">Reference proteome</keyword>
<gene>
    <name evidence="1" type="primary">pixA</name>
    <name evidence="1" type="ordered locus">XNC1_1170</name>
</gene>
<proteinExistence type="predicted"/>
<name>D3V9K3_XENNA</name>
<dbReference type="GeneID" id="24902394"/>
<dbReference type="RefSeq" id="WP_010845455.1">
    <property type="nucleotide sequence ID" value="NC_014228.1"/>
</dbReference>
<evidence type="ECO:0000313" key="2">
    <source>
        <dbReference type="Proteomes" id="UP000008075"/>
    </source>
</evidence>
<dbReference type="AlphaFoldDB" id="D3V9K3"/>
<dbReference type="KEGG" id="xne:XNC1_1170"/>
<protein>
    <submittedName>
        <fullName evidence="1">Methionine-rich PixA inclusion body protein</fullName>
    </submittedName>
</protein>
<dbReference type="InterPro" id="IPR038712">
    <property type="entry name" value="PixA-like_sf"/>
</dbReference>
<dbReference type="Proteomes" id="UP000008075">
    <property type="component" value="Chromosome"/>
</dbReference>
<sequence>MRNIDIMLAVKAEEIMNDYGKLSKDINKPVLITPSILNKNYLRLLPEDDSVVCVDEELTLSIKANIGDMIRLNVRSLNIETTYSAALVKIEPMNVMRDGVVSMVSLPVVESVVRSVATVDMKNTVDVDINTMKDYHWMIKVNDLPSVDRISTMYYLSTIAIYRDKMLMGYIALESGLILDHTVMM</sequence>
<reference evidence="1 2" key="1">
    <citation type="journal article" date="2011" name="PLoS ONE">
        <title>The entomopathogenic bacterial endosymbionts xenorhabdus and photorhabdus: convergent lifestyles from divergent genomes.</title>
        <authorList>
            <person name="Chaston J.M."/>
            <person name="Suen G."/>
            <person name="Tucker S.L."/>
            <person name="Andersen A.W."/>
            <person name="Bhasin A."/>
            <person name="Bode E."/>
            <person name="Bode H.B."/>
            <person name="Brachmann A.O."/>
            <person name="Cowles C.E."/>
            <person name="Cowles K.N."/>
            <person name="Darby C."/>
            <person name="de Leon L."/>
            <person name="Drace K."/>
            <person name="Du Z."/>
            <person name="Givaudan A."/>
            <person name="Herbert Tran E.E."/>
            <person name="Jewell K.A."/>
            <person name="Knack J.J."/>
            <person name="Krasomil-Osterfeld K.C."/>
            <person name="Kukor R."/>
            <person name="Lanois A."/>
            <person name="Latreille P."/>
            <person name="Leimgruber N.K."/>
            <person name="Lipke C.M."/>
            <person name="Liu R."/>
            <person name="Lu X."/>
            <person name="Martens E.C."/>
            <person name="Marri P.R."/>
            <person name="Medigue C."/>
            <person name="Menard M.L."/>
            <person name="Miller N.M."/>
            <person name="Morales-Soto N."/>
            <person name="Norton S."/>
            <person name="Ogier J.C."/>
            <person name="Orchard S.S."/>
            <person name="Park D."/>
            <person name="Park Y."/>
            <person name="Qurollo B.A."/>
            <person name="Sugar D.R."/>
            <person name="Richards G.R."/>
            <person name="Rouy Z."/>
            <person name="Slominski B."/>
            <person name="Slominski K."/>
            <person name="Snyder H."/>
            <person name="Tjaden B.C."/>
            <person name="van der Hoeven R."/>
            <person name="Welch R.D."/>
            <person name="Wheeler C."/>
            <person name="Xiang B."/>
            <person name="Barbazuk B."/>
            <person name="Gaudriault S."/>
            <person name="Goodner B."/>
            <person name="Slater S.C."/>
            <person name="Forst S."/>
            <person name="Goldman B.S."/>
            <person name="Goodrich-Blair H."/>
        </authorList>
    </citation>
    <scope>NUCLEOTIDE SEQUENCE [LARGE SCALE GENOMIC DNA]</scope>
    <source>
        <strain evidence="2">ATCC 19061 / DSM 3370 / CCUG 14189 / LMG 1036 / NCIMB 9965 / AN6</strain>
    </source>
</reference>
<dbReference type="EMBL" id="FN667742">
    <property type="protein sequence ID" value="CBJ89241.1"/>
    <property type="molecule type" value="Genomic_DNA"/>
</dbReference>